<name>A0ABU5IH67_9BURK</name>
<evidence type="ECO:0000313" key="2">
    <source>
        <dbReference type="Proteomes" id="UP001293718"/>
    </source>
</evidence>
<dbReference type="InterPro" id="IPR032345">
    <property type="entry name" value="PnbB"/>
</dbReference>
<sequence>MTPERFQDLVASLTASLQGQAVDEALATRLNAEHPAGSPVYEAIFEACRQAIAAGWMCSRENDGIRWGRVIKHGPATHGFSVDVVDMDNLAGPHHVHPQGEIDLVMPIQGDGTAGGSARFDGQGAGWKVYPPGSAHRPTVSGGRALVLYLLPQGTIEFSRAAA</sequence>
<comment type="caution">
    <text evidence="1">The sequence shown here is derived from an EMBL/GenBank/DDBJ whole genome shotgun (WGS) entry which is preliminary data.</text>
</comment>
<gene>
    <name evidence="1" type="ORF">SM757_17065</name>
</gene>
<accession>A0ABU5IH67</accession>
<dbReference type="Pfam" id="PF16155">
    <property type="entry name" value="PnbB"/>
    <property type="match status" value="1"/>
</dbReference>
<dbReference type="RefSeq" id="WP_322466407.1">
    <property type="nucleotide sequence ID" value="NZ_JAXOJX010000028.1"/>
</dbReference>
<keyword evidence="2" id="KW-1185">Reference proteome</keyword>
<dbReference type="EMBL" id="JAXOJX010000028">
    <property type="protein sequence ID" value="MDZ5458288.1"/>
    <property type="molecule type" value="Genomic_DNA"/>
</dbReference>
<protein>
    <submittedName>
        <fullName evidence="1">DUF4863 family protein</fullName>
    </submittedName>
</protein>
<reference evidence="1 2" key="1">
    <citation type="submission" date="2023-11" db="EMBL/GenBank/DDBJ databases">
        <title>Draft genome of Azohydromonas lata strain H1 (DSM1123), a polyhydroxyalkanoate producer.</title>
        <authorList>
            <person name="Traversa D."/>
            <person name="D'Addabbo P."/>
            <person name="Pazzani C."/>
            <person name="Manzari C."/>
            <person name="Chiara M."/>
            <person name="Scrascia M."/>
        </authorList>
    </citation>
    <scope>NUCLEOTIDE SEQUENCE [LARGE SCALE GENOMIC DNA]</scope>
    <source>
        <strain evidence="1 2">H1</strain>
    </source>
</reference>
<evidence type="ECO:0000313" key="1">
    <source>
        <dbReference type="EMBL" id="MDZ5458288.1"/>
    </source>
</evidence>
<organism evidence="1 2">
    <name type="scientific">Azohydromonas lata</name>
    <dbReference type="NCBI Taxonomy" id="45677"/>
    <lineage>
        <taxon>Bacteria</taxon>
        <taxon>Pseudomonadati</taxon>
        <taxon>Pseudomonadota</taxon>
        <taxon>Betaproteobacteria</taxon>
        <taxon>Burkholderiales</taxon>
        <taxon>Sphaerotilaceae</taxon>
        <taxon>Azohydromonas</taxon>
    </lineage>
</organism>
<dbReference type="Proteomes" id="UP001293718">
    <property type="component" value="Unassembled WGS sequence"/>
</dbReference>
<proteinExistence type="predicted"/>